<dbReference type="RefSeq" id="WP_157563463.1">
    <property type="nucleotide sequence ID" value="NZ_WPIK01000001.1"/>
</dbReference>
<name>A0A7K1SSL5_9SPHI</name>
<dbReference type="Pfam" id="PF10884">
    <property type="entry name" value="DUF2683"/>
    <property type="match status" value="1"/>
</dbReference>
<comment type="caution">
    <text evidence="1">The sequence shown here is derived from an EMBL/GenBank/DDBJ whole genome shotgun (WGS) entry which is preliminary data.</text>
</comment>
<dbReference type="EMBL" id="WPIK01000001">
    <property type="protein sequence ID" value="MVN20234.1"/>
    <property type="molecule type" value="Genomic_DNA"/>
</dbReference>
<reference evidence="1 2" key="1">
    <citation type="submission" date="2019-12" db="EMBL/GenBank/DDBJ databases">
        <title>Mucilaginibacter sp. HMF7410 genome sequencing and assembly.</title>
        <authorList>
            <person name="Kang H."/>
            <person name="Cha I."/>
            <person name="Kim H."/>
            <person name="Joh K."/>
        </authorList>
    </citation>
    <scope>NUCLEOTIDE SEQUENCE [LARGE SCALE GENOMIC DNA]</scope>
    <source>
        <strain evidence="1 2">HMF7410</strain>
    </source>
</reference>
<keyword evidence="2" id="KW-1185">Reference proteome</keyword>
<organism evidence="1 2">
    <name type="scientific">Mucilaginibacter arboris</name>
    <dbReference type="NCBI Taxonomy" id="2682090"/>
    <lineage>
        <taxon>Bacteria</taxon>
        <taxon>Pseudomonadati</taxon>
        <taxon>Bacteroidota</taxon>
        <taxon>Sphingobacteriia</taxon>
        <taxon>Sphingobacteriales</taxon>
        <taxon>Sphingobacteriaceae</taxon>
        <taxon>Mucilaginibacter</taxon>
    </lineage>
</organism>
<evidence type="ECO:0000313" key="2">
    <source>
        <dbReference type="Proteomes" id="UP000462014"/>
    </source>
</evidence>
<dbReference type="AlphaFoldDB" id="A0A7K1SSL5"/>
<proteinExistence type="predicted"/>
<protein>
    <submittedName>
        <fullName evidence="1">Uncharacterized protein</fullName>
    </submittedName>
</protein>
<sequence length="64" mass="7323">MATLIIHPDNEEQLTAVRAILHALKISFEEENTYNPEFVAEILKAEEDIKNGKGVSIRTEDLWK</sequence>
<dbReference type="InterPro" id="IPR020271">
    <property type="entry name" value="Uncharacterised_MJ1172"/>
</dbReference>
<dbReference type="Proteomes" id="UP000462014">
    <property type="component" value="Unassembled WGS sequence"/>
</dbReference>
<gene>
    <name evidence="1" type="ORF">GO621_01625</name>
</gene>
<accession>A0A7K1SSL5</accession>
<evidence type="ECO:0000313" key="1">
    <source>
        <dbReference type="EMBL" id="MVN20234.1"/>
    </source>
</evidence>